<feature type="coiled-coil region" evidence="1">
    <location>
        <begin position="27"/>
        <end position="54"/>
    </location>
</feature>
<organism evidence="2 3">
    <name type="scientific">Gemmobacter aquaticus</name>
    <dbReference type="NCBI Taxonomy" id="490185"/>
    <lineage>
        <taxon>Bacteria</taxon>
        <taxon>Pseudomonadati</taxon>
        <taxon>Pseudomonadota</taxon>
        <taxon>Alphaproteobacteria</taxon>
        <taxon>Rhodobacterales</taxon>
        <taxon>Paracoccaceae</taxon>
        <taxon>Gemmobacter</taxon>
    </lineage>
</organism>
<dbReference type="EMBL" id="BMLP01000002">
    <property type="protein sequence ID" value="GGO31639.1"/>
    <property type="molecule type" value="Genomic_DNA"/>
</dbReference>
<name>A0A918DCR6_9RHOB</name>
<keyword evidence="2" id="KW-0131">Cell cycle</keyword>
<keyword evidence="3" id="KW-1185">Reference proteome</keyword>
<evidence type="ECO:0000313" key="2">
    <source>
        <dbReference type="EMBL" id="GGO31639.1"/>
    </source>
</evidence>
<dbReference type="Proteomes" id="UP000598196">
    <property type="component" value="Unassembled WGS sequence"/>
</dbReference>
<accession>A0A918DCR6</accession>
<dbReference type="OrthoDB" id="7165680at2"/>
<gene>
    <name evidence="2" type="ORF">GCM10010991_18010</name>
</gene>
<keyword evidence="2" id="KW-0132">Cell division</keyword>
<comment type="caution">
    <text evidence="2">The sequence shown here is derived from an EMBL/GenBank/DDBJ whole genome shotgun (WGS) entry which is preliminary data.</text>
</comment>
<protein>
    <submittedName>
        <fullName evidence="2">Cell division protein FtsL</fullName>
    </submittedName>
</protein>
<sequence length="121" mass="13722">MRALVYLLTFASVIGLGFWAYTENYATQQALKDVARLNAEIADLREALSIQRAEWAYLNRPDRLRELATINFDRLRLLPLEPEQFGVASQVVYPMPTVVMPDLQMPVDVSGIEPLDEVQSP</sequence>
<keyword evidence="1" id="KW-0175">Coiled coil</keyword>
<evidence type="ECO:0000256" key="1">
    <source>
        <dbReference type="SAM" id="Coils"/>
    </source>
</evidence>
<reference evidence="2 3" key="1">
    <citation type="journal article" date="2014" name="Int. J. Syst. Evol. Microbiol.">
        <title>Complete genome sequence of Corynebacterium casei LMG S-19264T (=DSM 44701T), isolated from a smear-ripened cheese.</title>
        <authorList>
            <consortium name="US DOE Joint Genome Institute (JGI-PGF)"/>
            <person name="Walter F."/>
            <person name="Albersmeier A."/>
            <person name="Kalinowski J."/>
            <person name="Ruckert C."/>
        </authorList>
    </citation>
    <scope>NUCLEOTIDE SEQUENCE [LARGE SCALE GENOMIC DNA]</scope>
    <source>
        <strain evidence="2 3">CGMCC 1.7029</strain>
    </source>
</reference>
<evidence type="ECO:0000313" key="3">
    <source>
        <dbReference type="Proteomes" id="UP000598196"/>
    </source>
</evidence>
<dbReference type="AlphaFoldDB" id="A0A918DCR6"/>
<dbReference type="RefSeq" id="WP_146286398.1">
    <property type="nucleotide sequence ID" value="NZ_BMLP01000002.1"/>
</dbReference>
<dbReference type="GO" id="GO:0051301">
    <property type="term" value="P:cell division"/>
    <property type="evidence" value="ECO:0007669"/>
    <property type="project" value="UniProtKB-KW"/>
</dbReference>
<proteinExistence type="predicted"/>